<feature type="compositionally biased region" description="Basic and acidic residues" evidence="1">
    <location>
        <begin position="76"/>
        <end position="86"/>
    </location>
</feature>
<protein>
    <submittedName>
        <fullName evidence="3">Uncharacterized protein</fullName>
    </submittedName>
</protein>
<accession>A0A9P1E261</accession>
<dbReference type="InterPro" id="IPR045884">
    <property type="entry name" value="At5g59350-like"/>
</dbReference>
<evidence type="ECO:0000313" key="3">
    <source>
        <dbReference type="EMBL" id="CAH9073091.1"/>
    </source>
</evidence>
<dbReference type="AlphaFoldDB" id="A0A9P1E261"/>
<gene>
    <name evidence="3" type="ORF">CEURO_LOCUS4640</name>
</gene>
<keyword evidence="2" id="KW-0472">Membrane</keyword>
<evidence type="ECO:0000256" key="1">
    <source>
        <dbReference type="SAM" id="MobiDB-lite"/>
    </source>
</evidence>
<dbReference type="EMBL" id="CAMAPE010000008">
    <property type="protein sequence ID" value="CAH9073091.1"/>
    <property type="molecule type" value="Genomic_DNA"/>
</dbReference>
<feature type="transmembrane region" description="Helical" evidence="2">
    <location>
        <begin position="6"/>
        <end position="30"/>
    </location>
</feature>
<keyword evidence="2" id="KW-0812">Transmembrane</keyword>
<evidence type="ECO:0000256" key="2">
    <source>
        <dbReference type="SAM" id="Phobius"/>
    </source>
</evidence>
<feature type="region of interest" description="Disordered" evidence="1">
    <location>
        <begin position="125"/>
        <end position="147"/>
    </location>
</feature>
<sequence length="262" mass="29563">MASFRGLVIGLSCLVCVILIGIVVEIYYLFYVRRRRTKRGVTNLETKIASGVSFLFCCKIRRTEGDQKVNPNTTHPNKDLEMGNEKEDSLLKGIEDESVEEELMRLHNLCGPPRFLFTINEETNEDLESQDGRSRSKSLSDLFTPMSSPPTKSLLHLDSYNPLFESSTDAEIHRLRSSPPPKLKFLRDAEEKLIRRLMMENGCSFQDFSFNPPAVTGAGDEHRVGSFVSFLAKSKESEPIHQQLLPLYHSTPSKVLPLASSP</sequence>
<proteinExistence type="predicted"/>
<dbReference type="Proteomes" id="UP001152484">
    <property type="component" value="Unassembled WGS sequence"/>
</dbReference>
<feature type="region of interest" description="Disordered" evidence="1">
    <location>
        <begin position="67"/>
        <end position="86"/>
    </location>
</feature>
<comment type="caution">
    <text evidence="3">The sequence shown here is derived from an EMBL/GenBank/DDBJ whole genome shotgun (WGS) entry which is preliminary data.</text>
</comment>
<organism evidence="3 4">
    <name type="scientific">Cuscuta europaea</name>
    <name type="common">European dodder</name>
    <dbReference type="NCBI Taxonomy" id="41803"/>
    <lineage>
        <taxon>Eukaryota</taxon>
        <taxon>Viridiplantae</taxon>
        <taxon>Streptophyta</taxon>
        <taxon>Embryophyta</taxon>
        <taxon>Tracheophyta</taxon>
        <taxon>Spermatophyta</taxon>
        <taxon>Magnoliopsida</taxon>
        <taxon>eudicotyledons</taxon>
        <taxon>Gunneridae</taxon>
        <taxon>Pentapetalae</taxon>
        <taxon>asterids</taxon>
        <taxon>lamiids</taxon>
        <taxon>Solanales</taxon>
        <taxon>Convolvulaceae</taxon>
        <taxon>Cuscuteae</taxon>
        <taxon>Cuscuta</taxon>
        <taxon>Cuscuta subgen. Cuscuta</taxon>
    </lineage>
</organism>
<keyword evidence="2" id="KW-1133">Transmembrane helix</keyword>
<dbReference type="PANTHER" id="PTHR34054:SF16">
    <property type="entry name" value="MEMBRANE LIPOPROTEIN"/>
    <property type="match status" value="1"/>
</dbReference>
<reference evidence="3" key="1">
    <citation type="submission" date="2022-07" db="EMBL/GenBank/DDBJ databases">
        <authorList>
            <person name="Macas J."/>
            <person name="Novak P."/>
            <person name="Neumann P."/>
        </authorList>
    </citation>
    <scope>NUCLEOTIDE SEQUENCE</scope>
</reference>
<dbReference type="PANTHER" id="PTHR34054">
    <property type="entry name" value="EXPRESSED PROTEIN"/>
    <property type="match status" value="1"/>
</dbReference>
<keyword evidence="4" id="KW-1185">Reference proteome</keyword>
<feature type="compositionally biased region" description="Polar residues" evidence="1">
    <location>
        <begin position="137"/>
        <end position="147"/>
    </location>
</feature>
<name>A0A9P1E261_CUSEU</name>
<dbReference type="OrthoDB" id="1707227at2759"/>
<evidence type="ECO:0000313" key="4">
    <source>
        <dbReference type="Proteomes" id="UP001152484"/>
    </source>
</evidence>